<evidence type="ECO:0000256" key="5">
    <source>
        <dbReference type="SAM" id="Phobius"/>
    </source>
</evidence>
<evidence type="ECO:0000256" key="3">
    <source>
        <dbReference type="ARBA" id="ARBA00022989"/>
    </source>
</evidence>
<organism evidence="6 7">
    <name type="scientific">Leucobacter chromiiresistens</name>
    <dbReference type="NCBI Taxonomy" id="1079994"/>
    <lineage>
        <taxon>Bacteria</taxon>
        <taxon>Bacillati</taxon>
        <taxon>Actinomycetota</taxon>
        <taxon>Actinomycetes</taxon>
        <taxon>Micrococcales</taxon>
        <taxon>Microbacteriaceae</taxon>
        <taxon>Leucobacter</taxon>
    </lineage>
</organism>
<feature type="transmembrane region" description="Helical" evidence="5">
    <location>
        <begin position="73"/>
        <end position="91"/>
    </location>
</feature>
<dbReference type="Pfam" id="PF02361">
    <property type="entry name" value="CbiQ"/>
    <property type="match status" value="1"/>
</dbReference>
<comment type="caution">
    <text evidence="6">The sequence shown here is derived from an EMBL/GenBank/DDBJ whole genome shotgun (WGS) entry which is preliminary data.</text>
</comment>
<keyword evidence="7" id="KW-1185">Reference proteome</keyword>
<dbReference type="PANTHER" id="PTHR33514">
    <property type="entry name" value="PROTEIN ABCI12, CHLOROPLASTIC"/>
    <property type="match status" value="1"/>
</dbReference>
<evidence type="ECO:0000256" key="2">
    <source>
        <dbReference type="ARBA" id="ARBA00022692"/>
    </source>
</evidence>
<dbReference type="GO" id="GO:0005886">
    <property type="term" value="C:plasma membrane"/>
    <property type="evidence" value="ECO:0007669"/>
    <property type="project" value="TreeGrafter"/>
</dbReference>
<comment type="subcellular location">
    <subcellularLocation>
        <location evidence="1">Membrane</location>
        <topology evidence="1">Multi-pass membrane protein</topology>
    </subcellularLocation>
</comment>
<evidence type="ECO:0000313" key="6">
    <source>
        <dbReference type="EMBL" id="KTR87229.1"/>
    </source>
</evidence>
<dbReference type="Proteomes" id="UP000070810">
    <property type="component" value="Unassembled WGS sequence"/>
</dbReference>
<proteinExistence type="predicted"/>
<keyword evidence="3 5" id="KW-1133">Transmembrane helix</keyword>
<dbReference type="RefSeq" id="WP_058592787.1">
    <property type="nucleotide sequence ID" value="NZ_LDRK01000008.1"/>
</dbReference>
<feature type="transmembrane region" description="Helical" evidence="5">
    <location>
        <begin position="29"/>
        <end position="61"/>
    </location>
</feature>
<dbReference type="EMBL" id="LDRK01000008">
    <property type="protein sequence ID" value="KTR87229.1"/>
    <property type="molecule type" value="Genomic_DNA"/>
</dbReference>
<dbReference type="InterPro" id="IPR003339">
    <property type="entry name" value="ABC/ECF_trnsptr_transmembrane"/>
</dbReference>
<protein>
    <submittedName>
        <fullName evidence="6">Cobalt transport protein</fullName>
    </submittedName>
</protein>
<dbReference type="PANTHER" id="PTHR33514:SF13">
    <property type="entry name" value="PROTEIN ABCI12, CHLOROPLASTIC"/>
    <property type="match status" value="1"/>
</dbReference>
<dbReference type="PATRIC" id="fig|1079994.3.peg.2346"/>
<evidence type="ECO:0000313" key="7">
    <source>
        <dbReference type="Proteomes" id="UP000070810"/>
    </source>
</evidence>
<evidence type="ECO:0000256" key="4">
    <source>
        <dbReference type="ARBA" id="ARBA00023136"/>
    </source>
</evidence>
<dbReference type="OrthoDB" id="509049at2"/>
<keyword evidence="4 5" id="KW-0472">Membrane</keyword>
<evidence type="ECO:0000256" key="1">
    <source>
        <dbReference type="ARBA" id="ARBA00004141"/>
    </source>
</evidence>
<reference evidence="6 7" key="1">
    <citation type="journal article" date="2016" name="Front. Microbiol.">
        <title>Genomic Resource of Rice Seed Associated Bacteria.</title>
        <authorList>
            <person name="Midha S."/>
            <person name="Bansal K."/>
            <person name="Sharma S."/>
            <person name="Kumar N."/>
            <person name="Patil P.P."/>
            <person name="Chaudhry V."/>
            <person name="Patil P.B."/>
        </authorList>
    </citation>
    <scope>NUCLEOTIDE SEQUENCE [LARGE SCALE GENOMIC DNA]</scope>
    <source>
        <strain evidence="6 7">NS354</strain>
    </source>
</reference>
<dbReference type="AlphaFoldDB" id="A0A147ERL5"/>
<accession>A0A147ERL5</accession>
<gene>
    <name evidence="6" type="ORF">NS354_01130</name>
</gene>
<name>A0A147ERL5_9MICO</name>
<keyword evidence="2 5" id="KW-0812">Transmembrane</keyword>
<sequence>MTSASPLGEYIARRGPLHRVRPGLKLLGLFAFAIATTATGGPAATTVGLLVAAAAAAIAGLRGRDFGRVARRFALIAVPLLVFTAASAAFGRDGGWGPGGLELPSAAAWAAGAARGYSVIGDLFALVLAASAVTASTAVEDMLDTITRSLAPFRRFGAKPERFALACSLVIRSIPSILGIAQETAAAARARGLERSPRARVVPLVLRTVAHAQLTGEALAARGIGEE</sequence>